<dbReference type="EMBL" id="JBHFPV010000001">
    <property type="protein sequence ID" value="MFH6603169.1"/>
    <property type="molecule type" value="Genomic_DNA"/>
</dbReference>
<accession>A0ACC7LI12</accession>
<protein>
    <submittedName>
        <fullName evidence="1">Uncharacterized protein</fullName>
    </submittedName>
</protein>
<evidence type="ECO:0000313" key="2">
    <source>
        <dbReference type="Proteomes" id="UP001595191"/>
    </source>
</evidence>
<comment type="caution">
    <text evidence="1">The sequence shown here is derived from an EMBL/GenBank/DDBJ whole genome shotgun (WGS) entry which is preliminary data.</text>
</comment>
<keyword evidence="2" id="KW-1185">Reference proteome</keyword>
<reference evidence="1" key="1">
    <citation type="submission" date="2024-09" db="EMBL/GenBank/DDBJ databases">
        <authorList>
            <person name="Liu J."/>
        </authorList>
    </citation>
    <scope>NUCLEOTIDE SEQUENCE</scope>
    <source>
        <strain evidence="1">NBU2967</strain>
    </source>
</reference>
<proteinExistence type="predicted"/>
<organism evidence="1 2">
    <name type="scientific">Meishania litoralis</name>
    <dbReference type="NCBI Taxonomy" id="3434685"/>
    <lineage>
        <taxon>Bacteria</taxon>
        <taxon>Pseudomonadati</taxon>
        <taxon>Bacteroidota</taxon>
        <taxon>Flavobacteriia</taxon>
        <taxon>Flavobacteriales</taxon>
        <taxon>Flavobacteriaceae</taxon>
        <taxon>Meishania</taxon>
    </lineage>
</organism>
<gene>
    <name evidence="1" type="ORF">ACEZ3G_06765</name>
</gene>
<name>A0ACC7LI12_9FLAO</name>
<dbReference type="Proteomes" id="UP001595191">
    <property type="component" value="Unassembled WGS sequence"/>
</dbReference>
<evidence type="ECO:0000313" key="1">
    <source>
        <dbReference type="EMBL" id="MFH6603169.1"/>
    </source>
</evidence>
<sequence length="91" mass="10378">MNGIDSSLLAQIFFGTSLVVFLMALYIILPGFVYGKRTVLKPKLVNAMWLKFYEGTIGRIKSNLIGFKKKELIDNVNLTHNTFRIKVARKI</sequence>